<dbReference type="InterPro" id="IPR000157">
    <property type="entry name" value="TIR_dom"/>
</dbReference>
<gene>
    <name evidence="3" type="ORF">MANT1106_LOCUS7346</name>
</gene>
<reference evidence="3" key="1">
    <citation type="submission" date="2021-01" db="EMBL/GenBank/DDBJ databases">
        <authorList>
            <person name="Corre E."/>
            <person name="Pelletier E."/>
            <person name="Niang G."/>
            <person name="Scheremetjew M."/>
            <person name="Finn R."/>
            <person name="Kale V."/>
            <person name="Holt S."/>
            <person name="Cochrane G."/>
            <person name="Meng A."/>
            <person name="Brown T."/>
            <person name="Cohen L."/>
        </authorList>
    </citation>
    <scope>NUCLEOTIDE SEQUENCE</scope>
    <source>
        <strain evidence="3">SL-175</strain>
    </source>
</reference>
<dbReference type="Gene3D" id="3.40.50.10140">
    <property type="entry name" value="Toll/interleukin-1 receptor homology (TIR) domain"/>
    <property type="match status" value="1"/>
</dbReference>
<protein>
    <recommendedName>
        <fullName evidence="2">TIR domain-containing protein</fullName>
    </recommendedName>
</protein>
<sequence>MTMLSSKQGDTFAAYQQLQTTASSADATTAAATASPEEPASQLAAPLQSDASLVIVEAPDLNSSPRDVPHGASNAISANGAVGDPVMISYRVPETGATELGGDGTVVRLADSLRAMGIGCFVGESALQPGQKWALNIQEAVKECKVFVVLCSPSYGDTPWTYREIQLADNNKKPLLAVWHSGTYPPPKVEIWLGGEQRLPRGHHPMTHPSVNFDDIVVELLSALERFGVKPTL</sequence>
<dbReference type="GO" id="GO:0007165">
    <property type="term" value="P:signal transduction"/>
    <property type="evidence" value="ECO:0007669"/>
    <property type="project" value="InterPro"/>
</dbReference>
<evidence type="ECO:0000259" key="2">
    <source>
        <dbReference type="PROSITE" id="PS50104"/>
    </source>
</evidence>
<feature type="compositionally biased region" description="Low complexity" evidence="1">
    <location>
        <begin position="23"/>
        <end position="41"/>
    </location>
</feature>
<dbReference type="SUPFAM" id="SSF52200">
    <property type="entry name" value="Toll/Interleukin receptor TIR domain"/>
    <property type="match status" value="1"/>
</dbReference>
<dbReference type="EMBL" id="HBFC01012624">
    <property type="protein sequence ID" value="CAD8704664.1"/>
    <property type="molecule type" value="Transcribed_RNA"/>
</dbReference>
<dbReference type="PROSITE" id="PS50104">
    <property type="entry name" value="TIR"/>
    <property type="match status" value="1"/>
</dbReference>
<dbReference type="InterPro" id="IPR035897">
    <property type="entry name" value="Toll_tir_struct_dom_sf"/>
</dbReference>
<organism evidence="3">
    <name type="scientific">Mantoniella antarctica</name>
    <dbReference type="NCBI Taxonomy" id="81844"/>
    <lineage>
        <taxon>Eukaryota</taxon>
        <taxon>Viridiplantae</taxon>
        <taxon>Chlorophyta</taxon>
        <taxon>Mamiellophyceae</taxon>
        <taxon>Mamiellales</taxon>
        <taxon>Mamiellaceae</taxon>
        <taxon>Mantoniella</taxon>
    </lineage>
</organism>
<dbReference type="Pfam" id="PF13676">
    <property type="entry name" value="TIR_2"/>
    <property type="match status" value="1"/>
</dbReference>
<name>A0A7S0SH84_9CHLO</name>
<evidence type="ECO:0000313" key="3">
    <source>
        <dbReference type="EMBL" id="CAD8704664.1"/>
    </source>
</evidence>
<evidence type="ECO:0000256" key="1">
    <source>
        <dbReference type="SAM" id="MobiDB-lite"/>
    </source>
</evidence>
<accession>A0A7S0SH84</accession>
<feature type="domain" description="TIR" evidence="2">
    <location>
        <begin position="82"/>
        <end position="224"/>
    </location>
</feature>
<proteinExistence type="predicted"/>
<dbReference type="AlphaFoldDB" id="A0A7S0SH84"/>
<feature type="region of interest" description="Disordered" evidence="1">
    <location>
        <begin position="23"/>
        <end position="44"/>
    </location>
</feature>